<reference evidence="1 2" key="1">
    <citation type="journal article" date="2022" name="Genome Biol. Evol.">
        <title>The Spruce Budworm Genome: Reconstructing the Evolutionary History of Antifreeze Proteins.</title>
        <authorList>
            <person name="Beliveau C."/>
            <person name="Gagne P."/>
            <person name="Picq S."/>
            <person name="Vernygora O."/>
            <person name="Keeling C.I."/>
            <person name="Pinkney K."/>
            <person name="Doucet D."/>
            <person name="Wen F."/>
            <person name="Johnston J.S."/>
            <person name="Maaroufi H."/>
            <person name="Boyle B."/>
            <person name="Laroche J."/>
            <person name="Dewar K."/>
            <person name="Juretic N."/>
            <person name="Blackburn G."/>
            <person name="Nisole A."/>
            <person name="Brunet B."/>
            <person name="Brandao M."/>
            <person name="Lumley L."/>
            <person name="Duan J."/>
            <person name="Quan G."/>
            <person name="Lucarotti C.J."/>
            <person name="Roe A.D."/>
            <person name="Sperling F.A.H."/>
            <person name="Levesque R.C."/>
            <person name="Cusson M."/>
        </authorList>
    </citation>
    <scope>NUCLEOTIDE SEQUENCE [LARGE SCALE GENOMIC DNA]</scope>
    <source>
        <strain evidence="1">Glfc:IPQL:Cfum</strain>
    </source>
</reference>
<dbReference type="EMBL" id="CM046118">
    <property type="protein sequence ID" value="KAI8439010.1"/>
    <property type="molecule type" value="Genomic_DNA"/>
</dbReference>
<dbReference type="Proteomes" id="UP001064048">
    <property type="component" value="Chromosome 18"/>
</dbReference>
<proteinExistence type="predicted"/>
<gene>
    <name evidence="1" type="ORF">MSG28_011309</name>
</gene>
<sequence>MCKLKIRSARIAYFTIIVHSGGLNGSDGHSVYTPVPADISSLIDKYQQRKEQERRECTIHV</sequence>
<evidence type="ECO:0000313" key="1">
    <source>
        <dbReference type="EMBL" id="KAI8439010.1"/>
    </source>
</evidence>
<keyword evidence="2" id="KW-1185">Reference proteome</keyword>
<evidence type="ECO:0000313" key="2">
    <source>
        <dbReference type="Proteomes" id="UP001064048"/>
    </source>
</evidence>
<comment type="caution">
    <text evidence="1">The sequence shown here is derived from an EMBL/GenBank/DDBJ whole genome shotgun (WGS) entry which is preliminary data.</text>
</comment>
<organism evidence="1 2">
    <name type="scientific">Choristoneura fumiferana</name>
    <name type="common">Spruce budworm moth</name>
    <name type="synonym">Archips fumiferana</name>
    <dbReference type="NCBI Taxonomy" id="7141"/>
    <lineage>
        <taxon>Eukaryota</taxon>
        <taxon>Metazoa</taxon>
        <taxon>Ecdysozoa</taxon>
        <taxon>Arthropoda</taxon>
        <taxon>Hexapoda</taxon>
        <taxon>Insecta</taxon>
        <taxon>Pterygota</taxon>
        <taxon>Neoptera</taxon>
        <taxon>Endopterygota</taxon>
        <taxon>Lepidoptera</taxon>
        <taxon>Glossata</taxon>
        <taxon>Ditrysia</taxon>
        <taxon>Tortricoidea</taxon>
        <taxon>Tortricidae</taxon>
        <taxon>Tortricinae</taxon>
        <taxon>Choristoneura</taxon>
    </lineage>
</organism>
<protein>
    <submittedName>
        <fullName evidence="1">Uncharacterized protein</fullName>
    </submittedName>
</protein>
<name>A0ACC0KRV2_CHOFU</name>
<accession>A0ACC0KRV2</accession>